<evidence type="ECO:0000256" key="4">
    <source>
        <dbReference type="ARBA" id="ARBA00022679"/>
    </source>
</evidence>
<dbReference type="InterPro" id="IPR043148">
    <property type="entry name" value="TagF_C"/>
</dbReference>
<dbReference type="SUPFAM" id="SSF53756">
    <property type="entry name" value="UDP-Glycosyltransferase/glycogen phosphorylase"/>
    <property type="match status" value="1"/>
</dbReference>
<organism evidence="7 8">
    <name type="scientific">Niallia nealsonii</name>
    <dbReference type="NCBI Taxonomy" id="115979"/>
    <lineage>
        <taxon>Bacteria</taxon>
        <taxon>Bacillati</taxon>
        <taxon>Bacillota</taxon>
        <taxon>Bacilli</taxon>
        <taxon>Bacillales</taxon>
        <taxon>Bacillaceae</taxon>
        <taxon>Niallia</taxon>
    </lineage>
</organism>
<keyword evidence="5" id="KW-0777">Teichoic acid biosynthesis</keyword>
<dbReference type="AlphaFoldDB" id="A0A2N0YXH9"/>
<evidence type="ECO:0000256" key="5">
    <source>
        <dbReference type="ARBA" id="ARBA00022944"/>
    </source>
</evidence>
<evidence type="ECO:0000313" key="8">
    <source>
        <dbReference type="Proteomes" id="UP000233375"/>
    </source>
</evidence>
<proteinExistence type="inferred from homology"/>
<dbReference type="Proteomes" id="UP000233375">
    <property type="component" value="Unassembled WGS sequence"/>
</dbReference>
<dbReference type="GO" id="GO:0047355">
    <property type="term" value="F:CDP-glycerol glycerophosphotransferase activity"/>
    <property type="evidence" value="ECO:0007669"/>
    <property type="project" value="InterPro"/>
</dbReference>
<reference evidence="7 8" key="1">
    <citation type="journal article" date="2003" name="Int. J. Syst. Evol. Microbiol.">
        <title>Bacillus nealsonii sp. nov., isolated from a spacecraft-assembly facility, whose spores are gamma-radiation resistant.</title>
        <authorList>
            <person name="Venkateswaran K."/>
            <person name="Kempf M."/>
            <person name="Chen F."/>
            <person name="Satomi M."/>
            <person name="Nicholson W."/>
            <person name="Kern R."/>
        </authorList>
    </citation>
    <scope>NUCLEOTIDE SEQUENCE [LARGE SCALE GENOMIC DNA]</scope>
    <source>
        <strain evidence="7 8">FO-92</strain>
    </source>
</reference>
<comment type="subcellular location">
    <subcellularLocation>
        <location evidence="1">Cell membrane</location>
        <topology evidence="1">Peripheral membrane protein</topology>
    </subcellularLocation>
</comment>
<dbReference type="InterPro" id="IPR043149">
    <property type="entry name" value="TagF_N"/>
</dbReference>
<dbReference type="Pfam" id="PF04464">
    <property type="entry name" value="Glyphos_transf"/>
    <property type="match status" value="1"/>
</dbReference>
<comment type="caution">
    <text evidence="7">The sequence shown here is derived from an EMBL/GenBank/DDBJ whole genome shotgun (WGS) entry which is preliminary data.</text>
</comment>
<comment type="similarity">
    <text evidence="2">Belongs to the CDP-glycerol glycerophosphotransferase family.</text>
</comment>
<dbReference type="PANTHER" id="PTHR37316">
    <property type="entry name" value="TEICHOIC ACID GLYCEROL-PHOSPHATE PRIMASE"/>
    <property type="match status" value="1"/>
</dbReference>
<evidence type="ECO:0000313" key="7">
    <source>
        <dbReference type="EMBL" id="PKG21956.1"/>
    </source>
</evidence>
<dbReference type="Gene3D" id="3.40.50.11820">
    <property type="match status" value="1"/>
</dbReference>
<keyword evidence="8" id="KW-1185">Reference proteome</keyword>
<keyword evidence="6" id="KW-0472">Membrane</keyword>
<protein>
    <recommendedName>
        <fullName evidence="9">CDP-ribitol ribitolphosphotransferase</fullName>
    </recommendedName>
</protein>
<evidence type="ECO:0000256" key="2">
    <source>
        <dbReference type="ARBA" id="ARBA00010488"/>
    </source>
</evidence>
<dbReference type="InterPro" id="IPR051612">
    <property type="entry name" value="Teichoic_Acid_Biosynth"/>
</dbReference>
<dbReference type="GO" id="GO:0005886">
    <property type="term" value="C:plasma membrane"/>
    <property type="evidence" value="ECO:0007669"/>
    <property type="project" value="UniProtKB-SubCell"/>
</dbReference>
<dbReference type="Gene3D" id="3.40.50.12580">
    <property type="match status" value="1"/>
</dbReference>
<dbReference type="InterPro" id="IPR007554">
    <property type="entry name" value="Glycerophosphate_synth"/>
</dbReference>
<evidence type="ECO:0000256" key="6">
    <source>
        <dbReference type="ARBA" id="ARBA00023136"/>
    </source>
</evidence>
<evidence type="ECO:0000256" key="3">
    <source>
        <dbReference type="ARBA" id="ARBA00022475"/>
    </source>
</evidence>
<sequence length="393" mass="46003">MKSIKLLPTLFSKYIIKMAYSIFCLFFKVDEKKVTFASSRSRKMDGNLYYVWKEFNKREPEYQYIESFYKIDSSIKGKFAYFFHILKDSYHLATSKYFIIDDYHFSVYVIHPRKGTEIIQLWHACGAFKKFGMSTIGKSFAPSQEYLEIVKIHSNYSRVYVSSSEVIPFYAEAFDMNMENIYPLGVPRTDYFFESTNKEILLKKLTDLFPAAANKRLILYAPTFRGKSHQQDGFISPIDFKLLKASLTKDTVCLVHLHPYMSSSFQLDEAAADFVIHITEEFNIQEMMILADVLITDYSSIIFDYSLLNKPAAFFAHDLAEYIEERDFYYDYEEFVPGPIFTTSEELSRWLELADYDLAKIAAFQKRFFEYTDGKASERIVSHLLNKNVHSSC</sequence>
<dbReference type="OrthoDB" id="9811865at2"/>
<keyword evidence="3" id="KW-1003">Cell membrane</keyword>
<name>A0A2N0YXH9_9BACI</name>
<keyword evidence="4" id="KW-0808">Transferase</keyword>
<dbReference type="PANTHER" id="PTHR37316:SF2">
    <property type="entry name" value="TEICHOIC ACID RIBITOL-PHOSPHATE POLYMERASE TARK"/>
    <property type="match status" value="1"/>
</dbReference>
<dbReference type="EMBL" id="PISE01000051">
    <property type="protein sequence ID" value="PKG21956.1"/>
    <property type="molecule type" value="Genomic_DNA"/>
</dbReference>
<gene>
    <name evidence="7" type="ORF">CWS01_19565</name>
</gene>
<evidence type="ECO:0000256" key="1">
    <source>
        <dbReference type="ARBA" id="ARBA00004202"/>
    </source>
</evidence>
<evidence type="ECO:0008006" key="9">
    <source>
        <dbReference type="Google" id="ProtNLM"/>
    </source>
</evidence>
<accession>A0A2N0YXH9</accession>
<dbReference type="GO" id="GO:0019350">
    <property type="term" value="P:teichoic acid biosynthetic process"/>
    <property type="evidence" value="ECO:0007669"/>
    <property type="project" value="UniProtKB-KW"/>
</dbReference>